<dbReference type="InterPro" id="IPR043128">
    <property type="entry name" value="Rev_trsase/Diguanyl_cyclase"/>
</dbReference>
<keyword evidence="4" id="KW-1185">Reference proteome</keyword>
<dbReference type="InterPro" id="IPR050951">
    <property type="entry name" value="Retrovirus_Pol_polyprotein"/>
</dbReference>
<dbReference type="InterPro" id="IPR041577">
    <property type="entry name" value="RT_RNaseH_2"/>
</dbReference>
<proteinExistence type="predicted"/>
<keyword evidence="1" id="KW-0511">Multifunctional enzyme</keyword>
<dbReference type="SUPFAM" id="SSF56672">
    <property type="entry name" value="DNA/RNA polymerases"/>
    <property type="match status" value="1"/>
</dbReference>
<organism evidence="3 4">
    <name type="scientific">Sesamum alatum</name>
    <dbReference type="NCBI Taxonomy" id="300844"/>
    <lineage>
        <taxon>Eukaryota</taxon>
        <taxon>Viridiplantae</taxon>
        <taxon>Streptophyta</taxon>
        <taxon>Embryophyta</taxon>
        <taxon>Tracheophyta</taxon>
        <taxon>Spermatophyta</taxon>
        <taxon>Magnoliopsida</taxon>
        <taxon>eudicotyledons</taxon>
        <taxon>Gunneridae</taxon>
        <taxon>Pentapetalae</taxon>
        <taxon>asterids</taxon>
        <taxon>lamiids</taxon>
        <taxon>Lamiales</taxon>
        <taxon>Pedaliaceae</taxon>
        <taxon>Sesamum</taxon>
    </lineage>
</organism>
<dbReference type="GO" id="GO:0003824">
    <property type="term" value="F:catalytic activity"/>
    <property type="evidence" value="ECO:0007669"/>
    <property type="project" value="UniProtKB-KW"/>
</dbReference>
<dbReference type="AlphaFoldDB" id="A0AAE1XSD6"/>
<dbReference type="PANTHER" id="PTHR37984:SF5">
    <property type="entry name" value="PROTEIN NYNRIN-LIKE"/>
    <property type="match status" value="1"/>
</dbReference>
<accession>A0AAE1XSD6</accession>
<evidence type="ECO:0000313" key="4">
    <source>
        <dbReference type="Proteomes" id="UP001293254"/>
    </source>
</evidence>
<evidence type="ECO:0000256" key="1">
    <source>
        <dbReference type="ARBA" id="ARBA00023268"/>
    </source>
</evidence>
<dbReference type="FunFam" id="3.30.70.270:FF:000020">
    <property type="entry name" value="Transposon Tf2-6 polyprotein-like Protein"/>
    <property type="match status" value="1"/>
</dbReference>
<dbReference type="Proteomes" id="UP001293254">
    <property type="component" value="Unassembled WGS sequence"/>
</dbReference>
<evidence type="ECO:0000313" key="3">
    <source>
        <dbReference type="EMBL" id="KAK4417115.1"/>
    </source>
</evidence>
<evidence type="ECO:0000259" key="2">
    <source>
        <dbReference type="Pfam" id="PF17919"/>
    </source>
</evidence>
<dbReference type="Pfam" id="PF17919">
    <property type="entry name" value="RT_RNaseH_2"/>
    <property type="match status" value="1"/>
</dbReference>
<sequence length="200" mass="22229">MVVQVLTDHSLVVKLPKCSFGVPSVEYLGHIISAAGLTADPAKLQTMSNWPTPTSVSTLRGFLGLTGYYRRFVRQYATIAAPLTDLLKGPSFLWTPSDEATFQALKTAMLTLPVLRLPDFSLPFDVTTDASQVAVGAVLSQQRQPIAYFSKKISLAMQASSAYEREMYAITEAVQKWRHYLLGRRFHIFTNQKSLKALLN</sequence>
<reference evidence="3" key="2">
    <citation type="journal article" date="2024" name="Plant">
        <title>Genomic evolution and insights into agronomic trait innovations of Sesamum species.</title>
        <authorList>
            <person name="Miao H."/>
            <person name="Wang L."/>
            <person name="Qu L."/>
            <person name="Liu H."/>
            <person name="Sun Y."/>
            <person name="Le M."/>
            <person name="Wang Q."/>
            <person name="Wei S."/>
            <person name="Zheng Y."/>
            <person name="Lin W."/>
            <person name="Duan Y."/>
            <person name="Cao H."/>
            <person name="Xiong S."/>
            <person name="Wang X."/>
            <person name="Wei L."/>
            <person name="Li C."/>
            <person name="Ma Q."/>
            <person name="Ju M."/>
            <person name="Zhao R."/>
            <person name="Li G."/>
            <person name="Mu C."/>
            <person name="Tian Q."/>
            <person name="Mei H."/>
            <person name="Zhang T."/>
            <person name="Gao T."/>
            <person name="Zhang H."/>
        </authorList>
    </citation>
    <scope>NUCLEOTIDE SEQUENCE</scope>
    <source>
        <strain evidence="3">3651</strain>
    </source>
</reference>
<gene>
    <name evidence="3" type="ORF">Salat_2537000</name>
</gene>
<dbReference type="InterPro" id="IPR043502">
    <property type="entry name" value="DNA/RNA_pol_sf"/>
</dbReference>
<dbReference type="PANTHER" id="PTHR37984">
    <property type="entry name" value="PROTEIN CBG26694"/>
    <property type="match status" value="1"/>
</dbReference>
<name>A0AAE1XSD6_9LAMI</name>
<comment type="caution">
    <text evidence="3">The sequence shown here is derived from an EMBL/GenBank/DDBJ whole genome shotgun (WGS) entry which is preliminary data.</text>
</comment>
<dbReference type="Gene3D" id="3.30.70.270">
    <property type="match status" value="2"/>
</dbReference>
<feature type="domain" description="Reverse transcriptase/retrotransposon-derived protein RNase H-like" evidence="2">
    <location>
        <begin position="94"/>
        <end position="188"/>
    </location>
</feature>
<reference evidence="3" key="1">
    <citation type="submission" date="2020-06" db="EMBL/GenBank/DDBJ databases">
        <authorList>
            <person name="Li T."/>
            <person name="Hu X."/>
            <person name="Zhang T."/>
            <person name="Song X."/>
            <person name="Zhang H."/>
            <person name="Dai N."/>
            <person name="Sheng W."/>
            <person name="Hou X."/>
            <person name="Wei L."/>
        </authorList>
    </citation>
    <scope>NUCLEOTIDE SEQUENCE</scope>
    <source>
        <strain evidence="3">3651</strain>
        <tissue evidence="3">Leaf</tissue>
    </source>
</reference>
<dbReference type="CDD" id="cd09274">
    <property type="entry name" value="RNase_HI_RT_Ty3"/>
    <property type="match status" value="1"/>
</dbReference>
<dbReference type="EMBL" id="JACGWO010000010">
    <property type="protein sequence ID" value="KAK4417115.1"/>
    <property type="molecule type" value="Genomic_DNA"/>
</dbReference>
<protein>
    <submittedName>
        <fullName evidence="3">Retrovirus-related Pol polyprotein from transposon</fullName>
    </submittedName>
</protein>